<comment type="subcellular location">
    <subcellularLocation>
        <location evidence="1">Cell membrane</location>
        <topology evidence="1">Multi-pass membrane protein</topology>
    </subcellularLocation>
</comment>
<dbReference type="InterPro" id="IPR050833">
    <property type="entry name" value="Poly_Biosynth_Transport"/>
</dbReference>
<gene>
    <name evidence="7" type="ORF">E0E05_09430</name>
</gene>
<evidence type="ECO:0000256" key="4">
    <source>
        <dbReference type="ARBA" id="ARBA00022989"/>
    </source>
</evidence>
<evidence type="ECO:0000256" key="1">
    <source>
        <dbReference type="ARBA" id="ARBA00004651"/>
    </source>
</evidence>
<keyword evidence="2" id="KW-1003">Cell membrane</keyword>
<feature type="transmembrane region" description="Helical" evidence="6">
    <location>
        <begin position="155"/>
        <end position="173"/>
    </location>
</feature>
<evidence type="ECO:0000313" key="8">
    <source>
        <dbReference type="Proteomes" id="UP000293719"/>
    </source>
</evidence>
<feature type="transmembrane region" description="Helical" evidence="6">
    <location>
        <begin position="254"/>
        <end position="275"/>
    </location>
</feature>
<evidence type="ECO:0000256" key="2">
    <source>
        <dbReference type="ARBA" id="ARBA00022475"/>
    </source>
</evidence>
<feature type="transmembrane region" description="Helical" evidence="6">
    <location>
        <begin position="44"/>
        <end position="67"/>
    </location>
</feature>
<keyword evidence="3 6" id="KW-0812">Transmembrane</keyword>
<reference evidence="7 8" key="1">
    <citation type="journal article" date="2017" name="Int. J. Syst. Evol. Microbiol.">
        <title>Roseitalea porphyridii gen. nov., sp. nov., isolated from a red alga, and reclassification of Hoeflea suaedae Chung et al. 2013 as Pseudohoeflea suaedae gen. nov., comb. nov.</title>
        <authorList>
            <person name="Hyeon J.W."/>
            <person name="Jeong S.E."/>
            <person name="Baek K."/>
            <person name="Jeon C.O."/>
        </authorList>
    </citation>
    <scope>NUCLEOTIDE SEQUENCE [LARGE SCALE GENOMIC DNA]</scope>
    <source>
        <strain evidence="7 8">MA7-20</strain>
    </source>
</reference>
<feature type="transmembrane region" description="Helical" evidence="6">
    <location>
        <begin position="79"/>
        <end position="104"/>
    </location>
</feature>
<evidence type="ECO:0000256" key="5">
    <source>
        <dbReference type="ARBA" id="ARBA00023136"/>
    </source>
</evidence>
<keyword evidence="5 6" id="KW-0472">Membrane</keyword>
<evidence type="ECO:0000313" key="7">
    <source>
        <dbReference type="EMBL" id="QBK30796.1"/>
    </source>
</evidence>
<dbReference type="Pfam" id="PF01943">
    <property type="entry name" value="Polysacc_synt"/>
    <property type="match status" value="1"/>
</dbReference>
<dbReference type="Proteomes" id="UP000293719">
    <property type="component" value="Chromosome"/>
</dbReference>
<feature type="transmembrane region" description="Helical" evidence="6">
    <location>
        <begin position="116"/>
        <end position="143"/>
    </location>
</feature>
<dbReference type="AlphaFoldDB" id="A0A4P6V2H8"/>
<evidence type="ECO:0000256" key="3">
    <source>
        <dbReference type="ARBA" id="ARBA00022692"/>
    </source>
</evidence>
<name>A0A4P6V2H8_9HYPH</name>
<dbReference type="GO" id="GO:0005886">
    <property type="term" value="C:plasma membrane"/>
    <property type="evidence" value="ECO:0007669"/>
    <property type="project" value="UniProtKB-SubCell"/>
</dbReference>
<keyword evidence="8" id="KW-1185">Reference proteome</keyword>
<protein>
    <submittedName>
        <fullName evidence="7">Polysaccharide biosynthesis protein</fullName>
    </submittedName>
</protein>
<proteinExistence type="predicted"/>
<dbReference type="KEGG" id="rpod:E0E05_09430"/>
<keyword evidence="4 6" id="KW-1133">Transmembrane helix</keyword>
<organism evidence="7 8">
    <name type="scientific">Roseitalea porphyridii</name>
    <dbReference type="NCBI Taxonomy" id="1852022"/>
    <lineage>
        <taxon>Bacteria</taxon>
        <taxon>Pseudomonadati</taxon>
        <taxon>Pseudomonadota</taxon>
        <taxon>Alphaproteobacteria</taxon>
        <taxon>Hyphomicrobiales</taxon>
        <taxon>Ahrensiaceae</taxon>
        <taxon>Roseitalea</taxon>
    </lineage>
</organism>
<feature type="transmembrane region" description="Helical" evidence="6">
    <location>
        <begin position="365"/>
        <end position="385"/>
    </location>
</feature>
<feature type="transmembrane region" description="Helical" evidence="6">
    <location>
        <begin position="331"/>
        <end position="353"/>
    </location>
</feature>
<feature type="transmembrane region" description="Helical" evidence="6">
    <location>
        <begin position="185"/>
        <end position="209"/>
    </location>
</feature>
<accession>A0A4P6V2H8</accession>
<dbReference type="InterPro" id="IPR002797">
    <property type="entry name" value="Polysacc_synth"/>
</dbReference>
<feature type="transmembrane region" description="Helical" evidence="6">
    <location>
        <begin position="426"/>
        <end position="449"/>
    </location>
</feature>
<feature type="transmembrane region" description="Helical" evidence="6">
    <location>
        <begin position="287"/>
        <end position="310"/>
    </location>
</feature>
<sequence length="459" mass="49902">MTCLARPQARTSKEQHPCRWIWSLSRRLCQWTQRVRKAGLQLKALLSGSAIYLVASVLAAGLPFLLLPILTRYLSPAEFGLVGIFQGLYIFFLATCGLSIAGAIVRQSYDVDREGIAVYIFNALLILAATTSFFVVVIWAFGGQLSAWLQIPPEYLYLALVAAAMVFVLNILLGQFQVGEQPVRYGVFQVGHSLLNISLSLVGVVILSAGAMGRVGGIVVAAIAAGLVALLVLRRIGRLSPRFNSGDVKSALRFGIPLLPHELGTFLLNWLSLFVLNTMLSASHVGIYLLAFQVSMVLGVICDAFNRAYVPWLFSILKTGDADDRASVVRLTYVYFGGLCVVVLLGFALSPWFVSLAFGRSYADAAWMIGWLLLGQALGGAYLMVTNYIVYARRTELLSAITIFANAVNIIVLFTLVPAVGVAGAIIGFVLTRALIFLLTWACSVRLVAMPWLTPRVAQ</sequence>
<feature type="transmembrane region" description="Helical" evidence="6">
    <location>
        <begin position="397"/>
        <end position="420"/>
    </location>
</feature>
<dbReference type="PANTHER" id="PTHR30250:SF11">
    <property type="entry name" value="O-ANTIGEN TRANSPORTER-RELATED"/>
    <property type="match status" value="1"/>
</dbReference>
<dbReference type="EMBL" id="CP036532">
    <property type="protein sequence ID" value="QBK30796.1"/>
    <property type="molecule type" value="Genomic_DNA"/>
</dbReference>
<dbReference type="PANTHER" id="PTHR30250">
    <property type="entry name" value="PST FAMILY PREDICTED COLANIC ACID TRANSPORTER"/>
    <property type="match status" value="1"/>
</dbReference>
<evidence type="ECO:0000256" key="6">
    <source>
        <dbReference type="SAM" id="Phobius"/>
    </source>
</evidence>
<feature type="transmembrane region" description="Helical" evidence="6">
    <location>
        <begin position="215"/>
        <end position="233"/>
    </location>
</feature>